<dbReference type="PANTHER" id="PTHR37694">
    <property type="entry name" value="SLR8022 PROTEIN"/>
    <property type="match status" value="1"/>
</dbReference>
<keyword evidence="5" id="KW-1185">Reference proteome</keyword>
<dbReference type="KEGG" id="cjt:EG359_07065"/>
<sequence length="112" mass="12360">MNDKELEKSKVYITSHIVEYLSNSVVTRTILEKLTGTISALSFDEGEGLPEKISPFDAVVQVIEGKAEIIIEGGCYFLEGGESIILPAHKPNSIKGNKRFKMILTIIKSGYE</sequence>
<reference evidence="1 5" key="2">
    <citation type="submission" date="2018-11" db="EMBL/GenBank/DDBJ databases">
        <title>Proposal to divide the Flavobacteriaceae and reorganize its genera based on Amino Acid Identity values calculated from whole genome sequences.</title>
        <authorList>
            <person name="Nicholson A.C."/>
            <person name="Gulvik C.A."/>
            <person name="Whitney A.M."/>
            <person name="Humrighouse B.W."/>
            <person name="Bell M."/>
            <person name="Holmes B."/>
            <person name="Steigerwalt A.G."/>
            <person name="Villarma A."/>
            <person name="Sheth M."/>
            <person name="Batra D."/>
            <person name="Pryor J."/>
            <person name="Bernardet J.-F."/>
            <person name="Hugo C."/>
            <person name="Kampfer P."/>
            <person name="Newman J."/>
            <person name="McQuiston J.R."/>
        </authorList>
    </citation>
    <scope>NUCLEOTIDE SEQUENCE [LARGE SCALE GENOMIC DNA]</scope>
    <source>
        <strain evidence="1 5">DSM 16927</strain>
    </source>
</reference>
<proteinExistence type="predicted"/>
<protein>
    <submittedName>
        <fullName evidence="1">Cupin</fullName>
    </submittedName>
</protein>
<dbReference type="InterPro" id="IPR011051">
    <property type="entry name" value="RmlC_Cupin_sf"/>
</dbReference>
<evidence type="ECO:0000313" key="2">
    <source>
        <dbReference type="EMBL" id="SIS30660.1"/>
    </source>
</evidence>
<name>A0A1N7I0R9_9FLAO</name>
<evidence type="ECO:0000313" key="5">
    <source>
        <dbReference type="Proteomes" id="UP000279541"/>
    </source>
</evidence>
<dbReference type="Proteomes" id="UP000279541">
    <property type="component" value="Chromosome"/>
</dbReference>
<dbReference type="EMBL" id="FTNZ01000008">
    <property type="protein sequence ID" value="SIS46552.1"/>
    <property type="molecule type" value="Genomic_DNA"/>
</dbReference>
<evidence type="ECO:0000313" key="3">
    <source>
        <dbReference type="EMBL" id="SIS46552.1"/>
    </source>
</evidence>
<dbReference type="Proteomes" id="UP000186106">
    <property type="component" value="Unassembled WGS sequence"/>
</dbReference>
<accession>A0A1N7I0R9</accession>
<dbReference type="SUPFAM" id="SSF51182">
    <property type="entry name" value="RmlC-like cupins"/>
    <property type="match status" value="1"/>
</dbReference>
<dbReference type="InterPro" id="IPR014710">
    <property type="entry name" value="RmlC-like_jellyroll"/>
</dbReference>
<dbReference type="AlphaFoldDB" id="A0A1N7I0R9"/>
<dbReference type="STRING" id="112234.SAMN05421768_10255"/>
<dbReference type="CDD" id="cd02230">
    <property type="entry name" value="cupin_HP0902-like"/>
    <property type="match status" value="1"/>
</dbReference>
<dbReference type="Gene3D" id="2.60.120.10">
    <property type="entry name" value="Jelly Rolls"/>
    <property type="match status" value="1"/>
</dbReference>
<organism evidence="2 4">
    <name type="scientific">Chryseobacterium joostei</name>
    <dbReference type="NCBI Taxonomy" id="112234"/>
    <lineage>
        <taxon>Bacteria</taxon>
        <taxon>Pseudomonadati</taxon>
        <taxon>Bacteroidota</taxon>
        <taxon>Flavobacteriia</taxon>
        <taxon>Flavobacteriales</taxon>
        <taxon>Weeksellaceae</taxon>
        <taxon>Chryseobacterium group</taxon>
        <taxon>Chryseobacterium</taxon>
    </lineage>
</organism>
<gene>
    <name evidence="1" type="ORF">EG359_07065</name>
    <name evidence="2" type="ORF">SAMN05421768_10255</name>
    <name evidence="3" type="ORF">SAMN05421768_10854</name>
</gene>
<dbReference type="OrthoDB" id="1121052at2"/>
<evidence type="ECO:0000313" key="4">
    <source>
        <dbReference type="Proteomes" id="UP000186106"/>
    </source>
</evidence>
<evidence type="ECO:0000313" key="1">
    <source>
        <dbReference type="EMBL" id="AZA99376.1"/>
    </source>
</evidence>
<dbReference type="EMBL" id="CP033926">
    <property type="protein sequence ID" value="AZA99376.1"/>
    <property type="molecule type" value="Genomic_DNA"/>
</dbReference>
<dbReference type="EMBL" id="FTNZ01000002">
    <property type="protein sequence ID" value="SIS30660.1"/>
    <property type="molecule type" value="Genomic_DNA"/>
</dbReference>
<reference evidence="2 4" key="1">
    <citation type="submission" date="2017-01" db="EMBL/GenBank/DDBJ databases">
        <authorList>
            <person name="Mah S.A."/>
            <person name="Swanson W.J."/>
            <person name="Moy G.W."/>
            <person name="Vacquier V.D."/>
        </authorList>
    </citation>
    <scope>NUCLEOTIDE SEQUENCE [LARGE SCALE GENOMIC DNA]</scope>
    <source>
        <strain evidence="2 4">DSM 16927</strain>
    </source>
</reference>
<dbReference type="RefSeq" id="WP_076352157.1">
    <property type="nucleotide sequence ID" value="NZ_CAMIMN010000141.1"/>
</dbReference>
<dbReference type="PANTHER" id="PTHR37694:SF1">
    <property type="entry name" value="SLR8022 PROTEIN"/>
    <property type="match status" value="1"/>
</dbReference>